<keyword evidence="1" id="KW-0732">Signal</keyword>
<evidence type="ECO:0000256" key="1">
    <source>
        <dbReference type="SAM" id="SignalP"/>
    </source>
</evidence>
<proteinExistence type="predicted"/>
<feature type="signal peptide" evidence="1">
    <location>
        <begin position="1"/>
        <end position="23"/>
    </location>
</feature>
<protein>
    <submittedName>
        <fullName evidence="2">Uncharacterized protein</fullName>
    </submittedName>
</protein>
<dbReference type="Proteomes" id="UP001162734">
    <property type="component" value="Chromosome"/>
</dbReference>
<feature type="chain" id="PRO_5046686411" evidence="1">
    <location>
        <begin position="24"/>
        <end position="98"/>
    </location>
</feature>
<organism evidence="2 3">
    <name type="scientific">Anaeromyxobacter paludicola</name>
    <dbReference type="NCBI Taxonomy" id="2918171"/>
    <lineage>
        <taxon>Bacteria</taxon>
        <taxon>Pseudomonadati</taxon>
        <taxon>Myxococcota</taxon>
        <taxon>Myxococcia</taxon>
        <taxon>Myxococcales</taxon>
        <taxon>Cystobacterineae</taxon>
        <taxon>Anaeromyxobacteraceae</taxon>
        <taxon>Anaeromyxobacter</taxon>
    </lineage>
</organism>
<keyword evidence="3" id="KW-1185">Reference proteome</keyword>
<name>A0ABM7XE73_9BACT</name>
<dbReference type="EMBL" id="AP025592">
    <property type="protein sequence ID" value="BDG10181.1"/>
    <property type="molecule type" value="Genomic_DNA"/>
</dbReference>
<evidence type="ECO:0000313" key="3">
    <source>
        <dbReference type="Proteomes" id="UP001162734"/>
    </source>
</evidence>
<gene>
    <name evidence="2" type="ORF">AMPC_32940</name>
</gene>
<evidence type="ECO:0000313" key="2">
    <source>
        <dbReference type="EMBL" id="BDG10181.1"/>
    </source>
</evidence>
<reference evidence="3" key="1">
    <citation type="journal article" date="2022" name="Int. J. Syst. Evol. Microbiol.">
        <title>Anaeromyxobacter oryzae sp. nov., Anaeromyxobacter diazotrophicus sp. nov. and Anaeromyxobacter paludicola sp. nov., isolated from paddy soils.</title>
        <authorList>
            <person name="Itoh H."/>
            <person name="Xu Z."/>
            <person name="Mise K."/>
            <person name="Masuda Y."/>
            <person name="Ushijima N."/>
            <person name="Hayakawa C."/>
            <person name="Shiratori Y."/>
            <person name="Senoo K."/>
        </authorList>
    </citation>
    <scope>NUCLEOTIDE SEQUENCE [LARGE SCALE GENOMIC DNA]</scope>
    <source>
        <strain evidence="3">Red630</strain>
    </source>
</reference>
<dbReference type="RefSeq" id="WP_248342574.1">
    <property type="nucleotide sequence ID" value="NZ_AP025592.1"/>
</dbReference>
<accession>A0ABM7XE73</accession>
<sequence>MRSPSLLRALPALTLLASAPAFAAGRADARVGVSCRVVRSARITVAAAPGSAAAPRIAPAAFVARVNGQPAGAATWSERVGADGVRYPVLTVMADATP</sequence>